<feature type="region of interest" description="Disordered" evidence="1">
    <location>
        <begin position="88"/>
        <end position="113"/>
    </location>
</feature>
<name>A0A511KBX5_RHOTO</name>
<dbReference type="InterPro" id="IPR029063">
    <property type="entry name" value="SAM-dependent_MTases_sf"/>
</dbReference>
<organism evidence="2 3">
    <name type="scientific">Rhodotorula toruloides</name>
    <name type="common">Yeast</name>
    <name type="synonym">Rhodosporidium toruloides</name>
    <dbReference type="NCBI Taxonomy" id="5286"/>
    <lineage>
        <taxon>Eukaryota</taxon>
        <taxon>Fungi</taxon>
        <taxon>Dikarya</taxon>
        <taxon>Basidiomycota</taxon>
        <taxon>Pucciniomycotina</taxon>
        <taxon>Microbotryomycetes</taxon>
        <taxon>Sporidiobolales</taxon>
        <taxon>Sporidiobolaceae</taxon>
        <taxon>Rhodotorula</taxon>
    </lineage>
</organism>
<evidence type="ECO:0000256" key="1">
    <source>
        <dbReference type="SAM" id="MobiDB-lite"/>
    </source>
</evidence>
<comment type="caution">
    <text evidence="2">The sequence shown here is derived from an EMBL/GenBank/DDBJ whole genome shotgun (WGS) entry which is preliminary data.</text>
</comment>
<dbReference type="EMBL" id="BJWK01000003">
    <property type="protein sequence ID" value="GEM07436.1"/>
    <property type="molecule type" value="Genomic_DNA"/>
</dbReference>
<accession>A0A511KBX5</accession>
<evidence type="ECO:0000313" key="2">
    <source>
        <dbReference type="EMBL" id="GEM07436.1"/>
    </source>
</evidence>
<dbReference type="OrthoDB" id="66144at2759"/>
<evidence type="ECO:0000313" key="3">
    <source>
        <dbReference type="Proteomes" id="UP000321518"/>
    </source>
</evidence>
<dbReference type="SUPFAM" id="SSF53335">
    <property type="entry name" value="S-adenosyl-L-methionine-dependent methyltransferases"/>
    <property type="match status" value="1"/>
</dbReference>
<sequence>MANGNLSHSMRENYGTHGVAEYYKIVQDSYRNPHFPGLKKVIAQVLDRYVTQEKPKSIKVLDLAAGSGEATEAILAWRASRWPKVEVGTAATADPAQQPEEAQPATVPPPAALQSARPLALPIRQHFIPPSRVPSSRPAVRPNRPAAVPAVPEPELSIAASDPFTSRAYRARLGLPCLELSFSDVAAGKLPAPGAIEPPEEGDDEVKLYDIVVISFALHLVESSSELWALLAELGKRARWLVITSPHKKPEIKSSWGWRRWEPSAAWCPAEGRGKVGGVEGDGYEIVLDRVRLRLYRSEANWNGE</sequence>
<gene>
    <name evidence="2" type="ORF">Rt10032_c03g1453</name>
</gene>
<dbReference type="Proteomes" id="UP000321518">
    <property type="component" value="Unassembled WGS sequence"/>
</dbReference>
<dbReference type="AlphaFoldDB" id="A0A511KBX5"/>
<reference evidence="2 3" key="1">
    <citation type="submission" date="2019-07" db="EMBL/GenBank/DDBJ databases">
        <title>Rhodotorula toruloides NBRC10032 genome sequencing.</title>
        <authorList>
            <person name="Shida Y."/>
            <person name="Takaku H."/>
            <person name="Ogasawara W."/>
            <person name="Mori K."/>
        </authorList>
    </citation>
    <scope>NUCLEOTIDE SEQUENCE [LARGE SCALE GENOMIC DNA]</scope>
    <source>
        <strain evidence="2 3">NBRC10032</strain>
    </source>
</reference>
<proteinExistence type="predicted"/>
<protein>
    <submittedName>
        <fullName evidence="2">Uncharacterized protein</fullName>
    </submittedName>
</protein>